<reference evidence="2 3" key="1">
    <citation type="submission" date="2023-11" db="EMBL/GenBank/DDBJ databases">
        <title>Arctic aerobic anoxygenic photoheterotroph Sediminicoccus rosea KRV36 adapts its photosynthesis to long days of polar summer.</title>
        <authorList>
            <person name="Tomasch J."/>
            <person name="Kopejtka K."/>
            <person name="Bily T."/>
            <person name="Gardiner A.T."/>
            <person name="Gardian Z."/>
            <person name="Shivaramu S."/>
            <person name="Koblizek M."/>
            <person name="Engelhardt F."/>
            <person name="Kaftan D."/>
        </authorList>
    </citation>
    <scope>NUCLEOTIDE SEQUENCE [LARGE SCALE GENOMIC DNA]</scope>
    <source>
        <strain evidence="2 3">R-30</strain>
    </source>
</reference>
<accession>A0ABZ0PI51</accession>
<evidence type="ECO:0000313" key="3">
    <source>
        <dbReference type="Proteomes" id="UP001305521"/>
    </source>
</evidence>
<sequence length="180" mass="19286">MRRLLLPAALLMFAAPLAEAQQSNRAPANAPRPSRLGDYQSWTAAAHTESGQKVCYAFTRARSMEGVGGRDANNVMLLVTHRPGGRDQVAVRAGYNFPRGAETKLFIGQNEFAFFTASDNSFARDGRAVVAALRAGREAVHRGPGPNGRGQATDTFALAGFSQAYEAIGRECPPPAPARR</sequence>
<feature type="signal peptide" evidence="1">
    <location>
        <begin position="1"/>
        <end position="20"/>
    </location>
</feature>
<dbReference type="Proteomes" id="UP001305521">
    <property type="component" value="Chromosome"/>
</dbReference>
<protein>
    <recommendedName>
        <fullName evidence="4">Invasion protein IalB, involved in pathogenesis</fullName>
    </recommendedName>
</protein>
<dbReference type="Gene3D" id="2.60.40.1880">
    <property type="entry name" value="Invasion associated locus B (IalB) protein"/>
    <property type="match status" value="1"/>
</dbReference>
<name>A0ABZ0PI51_9PROT</name>
<keyword evidence="1" id="KW-0732">Signal</keyword>
<evidence type="ECO:0008006" key="4">
    <source>
        <dbReference type="Google" id="ProtNLM"/>
    </source>
</evidence>
<feature type="chain" id="PRO_5046527564" description="Invasion protein IalB, involved in pathogenesis" evidence="1">
    <location>
        <begin position="21"/>
        <end position="180"/>
    </location>
</feature>
<dbReference type="InterPro" id="IPR010642">
    <property type="entry name" value="Invasion_prot_B"/>
</dbReference>
<proteinExistence type="predicted"/>
<dbReference type="Pfam" id="PF06776">
    <property type="entry name" value="IalB"/>
    <property type="match status" value="1"/>
</dbReference>
<evidence type="ECO:0000313" key="2">
    <source>
        <dbReference type="EMBL" id="WPB85399.1"/>
    </source>
</evidence>
<dbReference type="EMBL" id="CP137852">
    <property type="protein sequence ID" value="WPB85399.1"/>
    <property type="molecule type" value="Genomic_DNA"/>
</dbReference>
<dbReference type="RefSeq" id="WP_318649368.1">
    <property type="nucleotide sequence ID" value="NZ_CP137852.1"/>
</dbReference>
<gene>
    <name evidence="2" type="ORF">R9Z33_00660</name>
</gene>
<dbReference type="InterPro" id="IPR038696">
    <property type="entry name" value="IalB_sf"/>
</dbReference>
<organism evidence="2 3">
    <name type="scientific">Sediminicoccus rosea</name>
    <dbReference type="NCBI Taxonomy" id="1225128"/>
    <lineage>
        <taxon>Bacteria</taxon>
        <taxon>Pseudomonadati</taxon>
        <taxon>Pseudomonadota</taxon>
        <taxon>Alphaproteobacteria</taxon>
        <taxon>Acetobacterales</taxon>
        <taxon>Roseomonadaceae</taxon>
        <taxon>Sediminicoccus</taxon>
    </lineage>
</organism>
<keyword evidence="3" id="KW-1185">Reference proteome</keyword>
<evidence type="ECO:0000256" key="1">
    <source>
        <dbReference type="SAM" id="SignalP"/>
    </source>
</evidence>